<gene>
    <name evidence="2" type="ORF">NDU88_013093</name>
</gene>
<feature type="region of interest" description="Disordered" evidence="1">
    <location>
        <begin position="73"/>
        <end position="134"/>
    </location>
</feature>
<keyword evidence="3" id="KW-1185">Reference proteome</keyword>
<proteinExistence type="predicted"/>
<evidence type="ECO:0000256" key="1">
    <source>
        <dbReference type="SAM" id="MobiDB-lite"/>
    </source>
</evidence>
<reference evidence="2" key="1">
    <citation type="journal article" date="2022" name="bioRxiv">
        <title>Sequencing and chromosome-scale assembly of the giantPleurodeles waltlgenome.</title>
        <authorList>
            <person name="Brown T."/>
            <person name="Elewa A."/>
            <person name="Iarovenko S."/>
            <person name="Subramanian E."/>
            <person name="Araus A.J."/>
            <person name="Petzold A."/>
            <person name="Susuki M."/>
            <person name="Suzuki K.-i.T."/>
            <person name="Hayashi T."/>
            <person name="Toyoda A."/>
            <person name="Oliveira C."/>
            <person name="Osipova E."/>
            <person name="Leigh N.D."/>
            <person name="Simon A."/>
            <person name="Yun M.H."/>
        </authorList>
    </citation>
    <scope>NUCLEOTIDE SEQUENCE</scope>
    <source>
        <strain evidence="2">20211129_DDA</strain>
        <tissue evidence="2">Liver</tissue>
    </source>
</reference>
<dbReference type="EMBL" id="JANPWB010000010">
    <property type="protein sequence ID" value="KAJ1146835.1"/>
    <property type="molecule type" value="Genomic_DNA"/>
</dbReference>
<feature type="region of interest" description="Disordered" evidence="1">
    <location>
        <begin position="1"/>
        <end position="35"/>
    </location>
</feature>
<dbReference type="AlphaFoldDB" id="A0AAV7R3N3"/>
<comment type="caution">
    <text evidence="2">The sequence shown here is derived from an EMBL/GenBank/DDBJ whole genome shotgun (WGS) entry which is preliminary data.</text>
</comment>
<name>A0AAV7R3N3_PLEWA</name>
<evidence type="ECO:0000313" key="2">
    <source>
        <dbReference type="EMBL" id="KAJ1146835.1"/>
    </source>
</evidence>
<organism evidence="2 3">
    <name type="scientific">Pleurodeles waltl</name>
    <name type="common">Iberian ribbed newt</name>
    <dbReference type="NCBI Taxonomy" id="8319"/>
    <lineage>
        <taxon>Eukaryota</taxon>
        <taxon>Metazoa</taxon>
        <taxon>Chordata</taxon>
        <taxon>Craniata</taxon>
        <taxon>Vertebrata</taxon>
        <taxon>Euteleostomi</taxon>
        <taxon>Amphibia</taxon>
        <taxon>Batrachia</taxon>
        <taxon>Caudata</taxon>
        <taxon>Salamandroidea</taxon>
        <taxon>Salamandridae</taxon>
        <taxon>Pleurodelinae</taxon>
        <taxon>Pleurodeles</taxon>
    </lineage>
</organism>
<protein>
    <submittedName>
        <fullName evidence="2">Uncharacterized protein</fullName>
    </submittedName>
</protein>
<evidence type="ECO:0000313" key="3">
    <source>
        <dbReference type="Proteomes" id="UP001066276"/>
    </source>
</evidence>
<dbReference type="Proteomes" id="UP001066276">
    <property type="component" value="Chromosome 6"/>
</dbReference>
<sequence length="134" mass="14704">MELPLDTDGCPSVLQNARSPGPLDPRLDASPPDTDGWTSVLQNADLLDPWIQDWMHLPRTLTAAPQSSRIQDWRELPPDTDGCPQSSTTPDLLDPWIRDWMELPPDTDGCPSVLQNARSPGPLDPRLDGAPPGH</sequence>
<accession>A0AAV7R3N3</accession>